<dbReference type="KEGG" id="vg:55626510"/>
<organism evidence="1 2">
    <name type="scientific">Alteromonas phage vB_AmeM_PT11-V22</name>
    <dbReference type="NCBI Taxonomy" id="2704031"/>
    <lineage>
        <taxon>Viruses</taxon>
        <taxon>Duplodnaviria</taxon>
        <taxon>Heunggongvirae</taxon>
        <taxon>Uroviricota</taxon>
        <taxon>Caudoviricetes</taxon>
        <taxon>Myoalterovirus</taxon>
        <taxon>Myoalterovirus PT11V22</taxon>
    </lineage>
</organism>
<accession>A0A6C0R1V9</accession>
<dbReference type="Proteomes" id="UP000479357">
    <property type="component" value="Segment"/>
</dbReference>
<protein>
    <submittedName>
        <fullName evidence="1">Uncharacterized protein</fullName>
    </submittedName>
</protein>
<sequence length="167" mass="19524">MSYTDKCCGVCNEYQDIYETGKLEVSKTLGWVSPEYKRFYDTKTNVCVKCIKDKALDGVNVKDLRLHVWYNEPENITKGSTMFVNPDTGKWWSCPNNRLLKDEQNLCDKKLKYSKANPYLYFITGVNLIKHERLFGKHSGINSSDKRRLRRTLRKLGVKGRLKMLIE</sequence>
<dbReference type="EMBL" id="MN877442">
    <property type="protein sequence ID" value="QHZ59767.1"/>
    <property type="molecule type" value="Genomic_DNA"/>
</dbReference>
<name>A0A6C0R1V9_9CAUD</name>
<keyword evidence="2" id="KW-1185">Reference proteome</keyword>
<proteinExistence type="predicted"/>
<evidence type="ECO:0000313" key="2">
    <source>
        <dbReference type="Proteomes" id="UP000479357"/>
    </source>
</evidence>
<evidence type="ECO:0000313" key="1">
    <source>
        <dbReference type="EMBL" id="QHZ59767.1"/>
    </source>
</evidence>
<dbReference type="RefSeq" id="YP_009855770.1">
    <property type="nucleotide sequence ID" value="NC_048847.1"/>
</dbReference>
<dbReference type="GeneID" id="55626510"/>
<reference evidence="1 2" key="1">
    <citation type="submission" date="2019-12" db="EMBL/GenBank/DDBJ databases">
        <title>Alteromonas phage V22 represents a new genus of marine bacteriophages that requires a novel tail fiber chaperone for host recognition.</title>
        <authorList>
            <person name="Gonzalez-Serrano R."/>
            <person name="Dunne M."/>
            <person name="Rosselli R."/>
            <person name="Martin-Cuadrado A.-B."/>
            <person name="Grosboillot V."/>
            <person name="Zinsli L."/>
            <person name="Roda-Garcia J.J."/>
            <person name="Loessner M.J."/>
            <person name="Rodriguez-Valera F."/>
        </authorList>
    </citation>
    <scope>NUCLEOTIDE SEQUENCE [LARGE SCALE GENOMIC DNA]</scope>
</reference>